<comment type="caution">
    <text evidence="2">The sequence shown here is derived from an EMBL/GenBank/DDBJ whole genome shotgun (WGS) entry which is preliminary data.</text>
</comment>
<feature type="region of interest" description="Disordered" evidence="1">
    <location>
        <begin position="1"/>
        <end position="66"/>
    </location>
</feature>
<dbReference type="AlphaFoldDB" id="A0ABD3MY49"/>
<proteinExistence type="predicted"/>
<evidence type="ECO:0000256" key="1">
    <source>
        <dbReference type="SAM" id="MobiDB-lite"/>
    </source>
</evidence>
<reference evidence="2 3" key="1">
    <citation type="submission" date="2024-10" db="EMBL/GenBank/DDBJ databases">
        <title>Updated reference genomes for cyclostephanoid diatoms.</title>
        <authorList>
            <person name="Roberts W.R."/>
            <person name="Alverson A.J."/>
        </authorList>
    </citation>
    <scope>NUCLEOTIDE SEQUENCE [LARGE SCALE GENOMIC DNA]</scope>
    <source>
        <strain evidence="2 3">AJA232-27</strain>
    </source>
</reference>
<dbReference type="EMBL" id="JALLBG020000062">
    <property type="protein sequence ID" value="KAL3768844.1"/>
    <property type="molecule type" value="Genomic_DNA"/>
</dbReference>
<evidence type="ECO:0000313" key="3">
    <source>
        <dbReference type="Proteomes" id="UP001530293"/>
    </source>
</evidence>
<sequence>MKSIDTPWVDSDSDTRSEEVKIASKANHADASVSGAGARSSSNFKRQDLDGDENPNESMHESSNDDDIATLQEKVNQLLHELIITRNAHQLTKDQSNAEIHMLRTELDVQNSRHEQVVSNLRKRLVESEVARTKMQDQLSTLLAEDVQRTDGLKIRFDELSTRILDTEKWAVEELNQWKAKGRRDEHSG</sequence>
<feature type="compositionally biased region" description="Basic and acidic residues" evidence="1">
    <location>
        <begin position="13"/>
        <end position="22"/>
    </location>
</feature>
<protein>
    <submittedName>
        <fullName evidence="2">Uncharacterized protein</fullName>
    </submittedName>
</protein>
<name>A0ABD3MY49_9STRA</name>
<accession>A0ABD3MY49</accession>
<keyword evidence="3" id="KW-1185">Reference proteome</keyword>
<feature type="compositionally biased region" description="Low complexity" evidence="1">
    <location>
        <begin position="29"/>
        <end position="42"/>
    </location>
</feature>
<gene>
    <name evidence="2" type="ORF">ACHAWU_006945</name>
</gene>
<organism evidence="2 3">
    <name type="scientific">Discostella pseudostelligera</name>
    <dbReference type="NCBI Taxonomy" id="259834"/>
    <lineage>
        <taxon>Eukaryota</taxon>
        <taxon>Sar</taxon>
        <taxon>Stramenopiles</taxon>
        <taxon>Ochrophyta</taxon>
        <taxon>Bacillariophyta</taxon>
        <taxon>Coscinodiscophyceae</taxon>
        <taxon>Thalassiosirophycidae</taxon>
        <taxon>Stephanodiscales</taxon>
        <taxon>Stephanodiscaceae</taxon>
        <taxon>Discostella</taxon>
    </lineage>
</organism>
<evidence type="ECO:0000313" key="2">
    <source>
        <dbReference type="EMBL" id="KAL3768844.1"/>
    </source>
</evidence>
<dbReference type="Proteomes" id="UP001530293">
    <property type="component" value="Unassembled WGS sequence"/>
</dbReference>